<evidence type="ECO:0000313" key="3">
    <source>
        <dbReference type="Proteomes" id="UP000322362"/>
    </source>
</evidence>
<dbReference type="AlphaFoldDB" id="A0A5D4GUH1"/>
<dbReference type="RefSeq" id="WP_148921070.1">
    <property type="nucleotide sequence ID" value="NZ_VTAV01000022.1"/>
</dbReference>
<accession>A0A5D4GUH1</accession>
<dbReference type="EMBL" id="VTAV01000022">
    <property type="protein sequence ID" value="TYR31774.1"/>
    <property type="molecule type" value="Genomic_DNA"/>
</dbReference>
<feature type="region of interest" description="Disordered" evidence="1">
    <location>
        <begin position="99"/>
        <end position="122"/>
    </location>
</feature>
<dbReference type="PANTHER" id="PTHR41317:SF1">
    <property type="entry name" value="PD-(D_E)XK NUCLEASE FAMILY TRANSPOSASE"/>
    <property type="match status" value="1"/>
</dbReference>
<evidence type="ECO:0008006" key="4">
    <source>
        <dbReference type="Google" id="ProtNLM"/>
    </source>
</evidence>
<comment type="caution">
    <text evidence="2">The sequence shown here is derived from an EMBL/GenBank/DDBJ whole genome shotgun (WGS) entry which is preliminary data.</text>
</comment>
<organism evidence="2 3">
    <name type="scientific">Sphingobacterium phlebotomi</name>
    <dbReference type="NCBI Taxonomy" id="2605433"/>
    <lineage>
        <taxon>Bacteria</taxon>
        <taxon>Pseudomonadati</taxon>
        <taxon>Bacteroidota</taxon>
        <taxon>Sphingobacteriia</taxon>
        <taxon>Sphingobacteriales</taxon>
        <taxon>Sphingobacteriaceae</taxon>
        <taxon>Sphingobacterium</taxon>
    </lineage>
</organism>
<dbReference type="Proteomes" id="UP000322362">
    <property type="component" value="Unassembled WGS sequence"/>
</dbReference>
<gene>
    <name evidence="2" type="ORF">FXV77_20285</name>
</gene>
<sequence length="156" mass="17976">MIGERIIEGKASFGFKRIFGTEANKDLLISLLNELFQGRKLIEDLYYNKNEHVGDTEEFAIAAYIKLNKEERDMYNASLKNKWDAESIRQTAILEKEQARTRGLEEGREEGRQEGLKEGEHQKAVAIARDMKKEGIAVEQIAKFTKLTVKEIDELR</sequence>
<protein>
    <recommendedName>
        <fullName evidence="4">Transposase/invertase (TIGR01784 family)</fullName>
    </recommendedName>
</protein>
<reference evidence="2 3" key="1">
    <citation type="submission" date="2019-08" db="EMBL/GenBank/DDBJ databases">
        <title>Phlebobacter frassis gen. nov. sp. nov., a new member of family Sphingobacteriaceae isolated from sand fly rearing media.</title>
        <authorList>
            <person name="Kakumanu M.L."/>
            <person name="Marayati B.F."/>
            <person name="Wada-Katsumata A."/>
            <person name="Wasserberg G."/>
            <person name="Schal C."/>
            <person name="Apperson C.S."/>
            <person name="Ponnusamy L."/>
        </authorList>
    </citation>
    <scope>NUCLEOTIDE SEQUENCE [LARGE SCALE GENOMIC DNA]</scope>
    <source>
        <strain evidence="2 3">SSI9</strain>
    </source>
</reference>
<dbReference type="Pfam" id="PF12784">
    <property type="entry name" value="PDDEXK_2"/>
    <property type="match status" value="1"/>
</dbReference>
<name>A0A5D4GUH1_9SPHI</name>
<evidence type="ECO:0000256" key="1">
    <source>
        <dbReference type="SAM" id="MobiDB-lite"/>
    </source>
</evidence>
<dbReference type="PANTHER" id="PTHR41317">
    <property type="entry name" value="PD-(D_E)XK NUCLEASE FAMILY TRANSPOSASE"/>
    <property type="match status" value="1"/>
</dbReference>
<evidence type="ECO:0000313" key="2">
    <source>
        <dbReference type="EMBL" id="TYR31774.1"/>
    </source>
</evidence>
<proteinExistence type="predicted"/>
<keyword evidence="3" id="KW-1185">Reference proteome</keyword>